<dbReference type="AlphaFoldDB" id="F2Q153"/>
<dbReference type="VEuPathDB" id="FungiDB:TEQG_06849"/>
<proteinExistence type="predicted"/>
<accession>F2Q153</accession>
<evidence type="ECO:0000313" key="1">
    <source>
        <dbReference type="EMBL" id="EGE07871.1"/>
    </source>
</evidence>
<dbReference type="Proteomes" id="UP000009169">
    <property type="component" value="Unassembled WGS sequence"/>
</dbReference>
<sequence length="122" mass="13643">MAEVIRTSHIAPLRFSRTQNATEFAGDLVHNVFKPISCESNILLYRAKAKARTERLRYQGSKLVFVLTYSAHAKCPFFPLAWGEQTMFCKIRISLGPYEEVIGSGSGVAACLDRLNFHDGGF</sequence>
<dbReference type="HOGENOM" id="CLU_2039761_0_0_1"/>
<name>F2Q153_TRIEC</name>
<dbReference type="EMBL" id="DS995767">
    <property type="protein sequence ID" value="EGE07871.1"/>
    <property type="molecule type" value="Genomic_DNA"/>
</dbReference>
<reference evidence="2" key="1">
    <citation type="journal article" date="2012" name="MBio">
        <title>Comparative genome analysis of Trichophyton rubrum and related dermatophytes reveals candidate genes involved in infection.</title>
        <authorList>
            <person name="Martinez D.A."/>
            <person name="Oliver B.G."/>
            <person name="Graeser Y."/>
            <person name="Goldberg J.M."/>
            <person name="Li W."/>
            <person name="Martinez-Rossi N.M."/>
            <person name="Monod M."/>
            <person name="Shelest E."/>
            <person name="Barton R.C."/>
            <person name="Birch E."/>
            <person name="Brakhage A.A."/>
            <person name="Chen Z."/>
            <person name="Gurr S.J."/>
            <person name="Heiman D."/>
            <person name="Heitman J."/>
            <person name="Kosti I."/>
            <person name="Rossi A."/>
            <person name="Saif S."/>
            <person name="Samalova M."/>
            <person name="Saunders C.W."/>
            <person name="Shea T."/>
            <person name="Summerbell R.C."/>
            <person name="Xu J."/>
            <person name="Young S."/>
            <person name="Zeng Q."/>
            <person name="Birren B.W."/>
            <person name="Cuomo C.A."/>
            <person name="White T.C."/>
        </authorList>
    </citation>
    <scope>NUCLEOTIDE SEQUENCE [LARGE SCALE GENOMIC DNA]</scope>
    <source>
        <strain evidence="2">ATCC MYA-4606 / CBS 127.97</strain>
    </source>
</reference>
<protein>
    <submittedName>
        <fullName evidence="1">Uncharacterized protein</fullName>
    </submittedName>
</protein>
<gene>
    <name evidence="1" type="ORF">TEQG_06849</name>
</gene>
<evidence type="ECO:0000313" key="2">
    <source>
        <dbReference type="Proteomes" id="UP000009169"/>
    </source>
</evidence>
<organism evidence="1 2">
    <name type="scientific">Trichophyton equinum (strain ATCC MYA-4606 / CBS 127.97)</name>
    <name type="common">Horse ringworm fungus</name>
    <dbReference type="NCBI Taxonomy" id="559882"/>
    <lineage>
        <taxon>Eukaryota</taxon>
        <taxon>Fungi</taxon>
        <taxon>Dikarya</taxon>
        <taxon>Ascomycota</taxon>
        <taxon>Pezizomycotina</taxon>
        <taxon>Eurotiomycetes</taxon>
        <taxon>Eurotiomycetidae</taxon>
        <taxon>Onygenales</taxon>
        <taxon>Arthrodermataceae</taxon>
        <taxon>Trichophyton</taxon>
    </lineage>
</organism>
<keyword evidence="2" id="KW-1185">Reference proteome</keyword>